<gene>
    <name evidence="1" type="ORF">ACFSTF_04210</name>
</gene>
<keyword evidence="2" id="KW-1185">Reference proteome</keyword>
<dbReference type="Proteomes" id="UP001597458">
    <property type="component" value="Unassembled WGS sequence"/>
</dbReference>
<evidence type="ECO:0000313" key="2">
    <source>
        <dbReference type="Proteomes" id="UP001597458"/>
    </source>
</evidence>
<evidence type="ECO:0000313" key="1">
    <source>
        <dbReference type="EMBL" id="MFD2616517.1"/>
    </source>
</evidence>
<proteinExistence type="predicted"/>
<comment type="caution">
    <text evidence="1">The sequence shown here is derived from an EMBL/GenBank/DDBJ whole genome shotgun (WGS) entry which is preliminary data.</text>
</comment>
<name>A0ABW5PNS7_9BACI</name>
<dbReference type="EMBL" id="JBHUMR010000007">
    <property type="protein sequence ID" value="MFD2616517.1"/>
    <property type="molecule type" value="Genomic_DNA"/>
</dbReference>
<sequence length="226" mass="27585">MNRGPVIREGDQTVHWKILDFSKEIGKHYNTIDNWFKRMEEKKIHYINRTIETGEKTYDELDLQIALYIRDKRDEKWSLDVIFTDLPNRFDLRPFPINENNNNDPQVIDTEGLKRQIKEEIMAAFRKTAASQLQLIKEDFLRTLPKPPTPEEERDRRMTDMITQHRVKSKLEAEALELWWKKPESERMRRIGFFRREEDRDKREQFVRRYIQEHYEAKVREDFGDN</sequence>
<accession>A0ABW5PNS7</accession>
<protein>
    <submittedName>
        <fullName evidence="1">MerR family transcriptional regulator</fullName>
    </submittedName>
</protein>
<organism evidence="1 2">
    <name type="scientific">Terrilactibacillus laevilacticus</name>
    <dbReference type="NCBI Taxonomy" id="1380157"/>
    <lineage>
        <taxon>Bacteria</taxon>
        <taxon>Bacillati</taxon>
        <taxon>Bacillota</taxon>
        <taxon>Bacilli</taxon>
        <taxon>Bacillales</taxon>
        <taxon>Bacillaceae</taxon>
        <taxon>Terrilactibacillus</taxon>
    </lineage>
</organism>
<dbReference type="RefSeq" id="WP_141191810.1">
    <property type="nucleotide sequence ID" value="NZ_JBHUMR010000007.1"/>
</dbReference>
<reference evidence="2" key="1">
    <citation type="journal article" date="2019" name="Int. J. Syst. Evol. Microbiol.">
        <title>The Global Catalogue of Microorganisms (GCM) 10K type strain sequencing project: providing services to taxonomists for standard genome sequencing and annotation.</title>
        <authorList>
            <consortium name="The Broad Institute Genomics Platform"/>
            <consortium name="The Broad Institute Genome Sequencing Center for Infectious Disease"/>
            <person name="Wu L."/>
            <person name="Ma J."/>
        </authorList>
    </citation>
    <scope>NUCLEOTIDE SEQUENCE [LARGE SCALE GENOMIC DNA]</scope>
    <source>
        <strain evidence="2">TISTR 2241</strain>
    </source>
</reference>